<dbReference type="AlphaFoldDB" id="A0A0C2WCS2"/>
<protein>
    <submittedName>
        <fullName evidence="1">Uncharacterized protein</fullName>
    </submittedName>
</protein>
<keyword evidence="2" id="KW-1185">Reference proteome</keyword>
<name>A0A0C2WCS2_AMAMK</name>
<proteinExistence type="predicted"/>
<reference evidence="1 2" key="1">
    <citation type="submission" date="2014-04" db="EMBL/GenBank/DDBJ databases">
        <title>Evolutionary Origins and Diversification of the Mycorrhizal Mutualists.</title>
        <authorList>
            <consortium name="DOE Joint Genome Institute"/>
            <consortium name="Mycorrhizal Genomics Consortium"/>
            <person name="Kohler A."/>
            <person name="Kuo A."/>
            <person name="Nagy L.G."/>
            <person name="Floudas D."/>
            <person name="Copeland A."/>
            <person name="Barry K.W."/>
            <person name="Cichocki N."/>
            <person name="Veneault-Fourrey C."/>
            <person name="LaButti K."/>
            <person name="Lindquist E.A."/>
            <person name="Lipzen A."/>
            <person name="Lundell T."/>
            <person name="Morin E."/>
            <person name="Murat C."/>
            <person name="Riley R."/>
            <person name="Ohm R."/>
            <person name="Sun H."/>
            <person name="Tunlid A."/>
            <person name="Henrissat B."/>
            <person name="Grigoriev I.V."/>
            <person name="Hibbett D.S."/>
            <person name="Martin F."/>
        </authorList>
    </citation>
    <scope>NUCLEOTIDE SEQUENCE [LARGE SCALE GENOMIC DNA]</scope>
    <source>
        <strain evidence="1 2">Koide BX008</strain>
    </source>
</reference>
<evidence type="ECO:0000313" key="2">
    <source>
        <dbReference type="Proteomes" id="UP000054549"/>
    </source>
</evidence>
<dbReference type="Proteomes" id="UP000054549">
    <property type="component" value="Unassembled WGS sequence"/>
</dbReference>
<dbReference type="EMBL" id="KN819221">
    <property type="protein sequence ID" value="KIL53838.1"/>
    <property type="molecule type" value="Genomic_DNA"/>
</dbReference>
<dbReference type="HOGENOM" id="CLU_3105830_0_0_1"/>
<accession>A0A0C2WCS2</accession>
<sequence length="51" mass="5311">MDAYCKGLNSKQAASASAAKKYLSCNSSICSRYELSALVSLSPPSSTLGYS</sequence>
<organism evidence="1 2">
    <name type="scientific">Amanita muscaria (strain Koide BX008)</name>
    <dbReference type="NCBI Taxonomy" id="946122"/>
    <lineage>
        <taxon>Eukaryota</taxon>
        <taxon>Fungi</taxon>
        <taxon>Dikarya</taxon>
        <taxon>Basidiomycota</taxon>
        <taxon>Agaricomycotina</taxon>
        <taxon>Agaricomycetes</taxon>
        <taxon>Agaricomycetidae</taxon>
        <taxon>Agaricales</taxon>
        <taxon>Pluteineae</taxon>
        <taxon>Amanitaceae</taxon>
        <taxon>Amanita</taxon>
    </lineage>
</organism>
<evidence type="ECO:0000313" key="1">
    <source>
        <dbReference type="EMBL" id="KIL53838.1"/>
    </source>
</evidence>
<gene>
    <name evidence="1" type="ORF">M378DRAFT_19495</name>
</gene>
<dbReference type="InParanoid" id="A0A0C2WCS2"/>